<accession>A0A4Y8Q8R6</accession>
<gene>
    <name evidence="4" type="ORF">B5M42_04555</name>
</gene>
<dbReference type="SMART" id="SM00855">
    <property type="entry name" value="PGAM"/>
    <property type="match status" value="1"/>
</dbReference>
<reference evidence="4 5" key="1">
    <citation type="submission" date="2017-03" db="EMBL/GenBank/DDBJ databases">
        <title>Isolation of Levoglucosan Utilizing Bacteria.</title>
        <authorList>
            <person name="Arya A.S."/>
        </authorList>
    </citation>
    <scope>NUCLEOTIDE SEQUENCE [LARGE SCALE GENOMIC DNA]</scope>
    <source>
        <strain evidence="4 5">MEC069</strain>
    </source>
</reference>
<dbReference type="PANTHER" id="PTHR46517">
    <property type="entry name" value="FRUCTOSE-2,6-BISPHOSPHATASE TIGAR"/>
    <property type="match status" value="1"/>
</dbReference>
<evidence type="ECO:0000313" key="5">
    <source>
        <dbReference type="Proteomes" id="UP000298246"/>
    </source>
</evidence>
<dbReference type="PANTHER" id="PTHR46517:SF1">
    <property type="entry name" value="FRUCTOSE-2,6-BISPHOSPHATASE TIGAR"/>
    <property type="match status" value="1"/>
</dbReference>
<proteinExistence type="predicted"/>
<dbReference type="SUPFAM" id="SSF53254">
    <property type="entry name" value="Phosphoglycerate mutase-like"/>
    <property type="match status" value="1"/>
</dbReference>
<dbReference type="Pfam" id="PF00300">
    <property type="entry name" value="His_Phos_1"/>
    <property type="match status" value="1"/>
</dbReference>
<evidence type="ECO:0000256" key="1">
    <source>
        <dbReference type="ARBA" id="ARBA00022801"/>
    </source>
</evidence>
<name>A0A4Y8Q8R6_9BACL</name>
<dbReference type="GO" id="GO:0004331">
    <property type="term" value="F:fructose-2,6-bisphosphate 2-phosphatase activity"/>
    <property type="evidence" value="ECO:0007669"/>
    <property type="project" value="TreeGrafter"/>
</dbReference>
<feature type="binding site" evidence="3">
    <location>
        <position position="58"/>
    </location>
    <ligand>
        <name>substrate</name>
    </ligand>
</feature>
<dbReference type="RefSeq" id="WP_134750206.1">
    <property type="nucleotide sequence ID" value="NZ_MYFO02000008.1"/>
</dbReference>
<dbReference type="GO" id="GO:0043456">
    <property type="term" value="P:regulation of pentose-phosphate shunt"/>
    <property type="evidence" value="ECO:0007669"/>
    <property type="project" value="TreeGrafter"/>
</dbReference>
<dbReference type="InterPro" id="IPR013078">
    <property type="entry name" value="His_Pase_superF_clade-1"/>
</dbReference>
<protein>
    <submittedName>
        <fullName evidence="4">Histidine phosphatase family protein</fullName>
    </submittedName>
</protein>
<dbReference type="OrthoDB" id="9782128at2"/>
<feature type="active site" description="Proton donor/acceptor" evidence="2">
    <location>
        <position position="83"/>
    </location>
</feature>
<feature type="binding site" evidence="3">
    <location>
        <begin position="8"/>
        <end position="15"/>
    </location>
    <ligand>
        <name>substrate</name>
    </ligand>
</feature>
<dbReference type="EMBL" id="MYFO01000004">
    <property type="protein sequence ID" value="TFE90543.1"/>
    <property type="molecule type" value="Genomic_DNA"/>
</dbReference>
<sequence length="193" mass="21850">MTTIGLIRHGSTVWNQQGKLQGQLDTELADEGREQARRLGVRLRGEAWSGILASDLKRARETAEIISRESGIPLLGTDARLRERSFGDAEGTTLAERLERWGDDWRKKAQATGGEDDAAVWSRWLDFLTDLTAEAPAKRVLVVSHGGFIVQVLRGWKLEREDFLRNASLTIVQRKAEQWQVELYNCLTHLQEV</sequence>
<organism evidence="4 5">
    <name type="scientific">Paenibacillus athensensis</name>
    <dbReference type="NCBI Taxonomy" id="1967502"/>
    <lineage>
        <taxon>Bacteria</taxon>
        <taxon>Bacillati</taxon>
        <taxon>Bacillota</taxon>
        <taxon>Bacilli</taxon>
        <taxon>Bacillales</taxon>
        <taxon>Paenibacillaceae</taxon>
        <taxon>Paenibacillus</taxon>
    </lineage>
</organism>
<dbReference type="Gene3D" id="3.40.50.1240">
    <property type="entry name" value="Phosphoglycerate mutase-like"/>
    <property type="match status" value="1"/>
</dbReference>
<dbReference type="GO" id="GO:0045820">
    <property type="term" value="P:negative regulation of glycolytic process"/>
    <property type="evidence" value="ECO:0007669"/>
    <property type="project" value="TreeGrafter"/>
</dbReference>
<dbReference type="CDD" id="cd07067">
    <property type="entry name" value="HP_PGM_like"/>
    <property type="match status" value="1"/>
</dbReference>
<evidence type="ECO:0000256" key="2">
    <source>
        <dbReference type="PIRSR" id="PIRSR613078-1"/>
    </source>
</evidence>
<feature type="active site" description="Tele-phosphohistidine intermediate" evidence="2">
    <location>
        <position position="9"/>
    </location>
</feature>
<evidence type="ECO:0000313" key="4">
    <source>
        <dbReference type="EMBL" id="TFE90543.1"/>
    </source>
</evidence>
<keyword evidence="5" id="KW-1185">Reference proteome</keyword>
<dbReference type="InterPro" id="IPR029033">
    <property type="entry name" value="His_PPase_superfam"/>
</dbReference>
<comment type="caution">
    <text evidence="4">The sequence shown here is derived from an EMBL/GenBank/DDBJ whole genome shotgun (WGS) entry which is preliminary data.</text>
</comment>
<keyword evidence="1" id="KW-0378">Hydrolase</keyword>
<evidence type="ECO:0000256" key="3">
    <source>
        <dbReference type="PIRSR" id="PIRSR613078-2"/>
    </source>
</evidence>
<dbReference type="GO" id="GO:0005829">
    <property type="term" value="C:cytosol"/>
    <property type="evidence" value="ECO:0007669"/>
    <property type="project" value="TreeGrafter"/>
</dbReference>
<dbReference type="Proteomes" id="UP000298246">
    <property type="component" value="Unassembled WGS sequence"/>
</dbReference>
<dbReference type="AlphaFoldDB" id="A0A4Y8Q8R6"/>
<dbReference type="InterPro" id="IPR051695">
    <property type="entry name" value="Phosphoglycerate_Mutase"/>
</dbReference>